<feature type="transmembrane region" description="Helical" evidence="8">
    <location>
        <begin position="182"/>
        <end position="204"/>
    </location>
</feature>
<dbReference type="Pfam" id="PF03547">
    <property type="entry name" value="Mem_trans"/>
    <property type="match status" value="1"/>
</dbReference>
<feature type="transmembrane region" description="Helical" evidence="8">
    <location>
        <begin position="240"/>
        <end position="259"/>
    </location>
</feature>
<keyword evidence="3" id="KW-0813">Transport</keyword>
<dbReference type="PANTHER" id="PTHR36838:SF1">
    <property type="entry name" value="SLR1864 PROTEIN"/>
    <property type="match status" value="1"/>
</dbReference>
<accession>A0A2N3PXW6</accession>
<dbReference type="GO" id="GO:0055085">
    <property type="term" value="P:transmembrane transport"/>
    <property type="evidence" value="ECO:0007669"/>
    <property type="project" value="InterPro"/>
</dbReference>
<keyword evidence="4" id="KW-1003">Cell membrane</keyword>
<organism evidence="9 10">
    <name type="scientific">Telmatospirillum siberiense</name>
    <dbReference type="NCBI Taxonomy" id="382514"/>
    <lineage>
        <taxon>Bacteria</taxon>
        <taxon>Pseudomonadati</taxon>
        <taxon>Pseudomonadota</taxon>
        <taxon>Alphaproteobacteria</taxon>
        <taxon>Rhodospirillales</taxon>
        <taxon>Rhodospirillaceae</taxon>
        <taxon>Telmatospirillum</taxon>
    </lineage>
</organism>
<comment type="similarity">
    <text evidence="2">Belongs to the auxin efflux carrier (TC 2.A.69) family.</text>
</comment>
<keyword evidence="5 8" id="KW-0812">Transmembrane</keyword>
<evidence type="ECO:0000313" key="10">
    <source>
        <dbReference type="Proteomes" id="UP000233293"/>
    </source>
</evidence>
<dbReference type="InterPro" id="IPR038770">
    <property type="entry name" value="Na+/solute_symporter_sf"/>
</dbReference>
<reference evidence="10" key="1">
    <citation type="submission" date="2017-12" db="EMBL/GenBank/DDBJ databases">
        <title>Draft genome sequence of Telmatospirillum siberiense 26-4b1T, an acidotolerant peatland alphaproteobacterium potentially involved in sulfur cycling.</title>
        <authorList>
            <person name="Hausmann B."/>
            <person name="Pjevac P."/>
            <person name="Schreck K."/>
            <person name="Herbold C.W."/>
            <person name="Daims H."/>
            <person name="Wagner M."/>
            <person name="Pester M."/>
            <person name="Loy A."/>
        </authorList>
    </citation>
    <scope>NUCLEOTIDE SEQUENCE [LARGE SCALE GENOMIC DNA]</scope>
    <source>
        <strain evidence="10">26-4b1</strain>
    </source>
</reference>
<evidence type="ECO:0000256" key="2">
    <source>
        <dbReference type="ARBA" id="ARBA00010145"/>
    </source>
</evidence>
<comment type="subcellular location">
    <subcellularLocation>
        <location evidence="1">Cell membrane</location>
        <topology evidence="1">Multi-pass membrane protein</topology>
    </subcellularLocation>
</comment>
<dbReference type="AlphaFoldDB" id="A0A2N3PXW6"/>
<evidence type="ECO:0000256" key="1">
    <source>
        <dbReference type="ARBA" id="ARBA00004651"/>
    </source>
</evidence>
<dbReference type="OrthoDB" id="3238001at2"/>
<feature type="transmembrane region" description="Helical" evidence="8">
    <location>
        <begin position="95"/>
        <end position="116"/>
    </location>
</feature>
<dbReference type="Gene3D" id="1.20.1530.20">
    <property type="match status" value="1"/>
</dbReference>
<keyword evidence="6 8" id="KW-1133">Transmembrane helix</keyword>
<feature type="transmembrane region" description="Helical" evidence="8">
    <location>
        <begin position="122"/>
        <end position="144"/>
    </location>
</feature>
<sequence length="293" mass="30507">MHLITNLAAVIAPAFLISLAGYLWARRGLPFDQTMITHMITLIGAPCLVFSIFTKMRMSGAAFATMGGASTACLVLFGVAGAIGLRAAGLSSKVYLPSLIFPNVGNMGIPICLFAFGEQGMALAMVYFAVTIIGQFTIGVALASGEFRIGALLRLPFIYVTVIALALNAFEVRPPAWLTNTADVAGGLTVPLMLMALGVALAQLKVDNVGRAVAMSLVRLLLGGAGGWLVARLFGLEGAALGVLVVQSAMPVAVFNYLFASLYHNEPEEVAGMVLVSTALAYLGLPLLVAALT</sequence>
<dbReference type="GO" id="GO:0005886">
    <property type="term" value="C:plasma membrane"/>
    <property type="evidence" value="ECO:0007669"/>
    <property type="project" value="UniProtKB-SubCell"/>
</dbReference>
<comment type="caution">
    <text evidence="9">The sequence shown here is derived from an EMBL/GenBank/DDBJ whole genome shotgun (WGS) entry which is preliminary data.</text>
</comment>
<dbReference type="RefSeq" id="WP_101249772.1">
    <property type="nucleotide sequence ID" value="NZ_PIUM01000005.1"/>
</dbReference>
<gene>
    <name evidence="9" type="ORF">CWS72_06485</name>
</gene>
<evidence type="ECO:0000256" key="3">
    <source>
        <dbReference type="ARBA" id="ARBA00022448"/>
    </source>
</evidence>
<evidence type="ECO:0000256" key="6">
    <source>
        <dbReference type="ARBA" id="ARBA00022989"/>
    </source>
</evidence>
<feature type="transmembrane region" description="Helical" evidence="8">
    <location>
        <begin position="216"/>
        <end position="234"/>
    </location>
</feature>
<dbReference type="EMBL" id="PIUM01000005">
    <property type="protein sequence ID" value="PKU25248.1"/>
    <property type="molecule type" value="Genomic_DNA"/>
</dbReference>
<dbReference type="PANTHER" id="PTHR36838">
    <property type="entry name" value="AUXIN EFFLUX CARRIER FAMILY PROTEIN"/>
    <property type="match status" value="1"/>
</dbReference>
<evidence type="ECO:0000256" key="7">
    <source>
        <dbReference type="ARBA" id="ARBA00023136"/>
    </source>
</evidence>
<keyword evidence="10" id="KW-1185">Reference proteome</keyword>
<feature type="transmembrane region" description="Helical" evidence="8">
    <location>
        <begin position="271"/>
        <end position="292"/>
    </location>
</feature>
<evidence type="ECO:0000256" key="5">
    <source>
        <dbReference type="ARBA" id="ARBA00022692"/>
    </source>
</evidence>
<dbReference type="Proteomes" id="UP000233293">
    <property type="component" value="Unassembled WGS sequence"/>
</dbReference>
<name>A0A2N3PXW6_9PROT</name>
<evidence type="ECO:0000256" key="8">
    <source>
        <dbReference type="SAM" id="Phobius"/>
    </source>
</evidence>
<feature type="transmembrane region" description="Helical" evidence="8">
    <location>
        <begin position="151"/>
        <end position="170"/>
    </location>
</feature>
<proteinExistence type="inferred from homology"/>
<protein>
    <submittedName>
        <fullName evidence="9">AEC family transporter</fullName>
    </submittedName>
</protein>
<dbReference type="InterPro" id="IPR004776">
    <property type="entry name" value="Mem_transp_PIN-like"/>
</dbReference>
<evidence type="ECO:0000313" key="9">
    <source>
        <dbReference type="EMBL" id="PKU25248.1"/>
    </source>
</evidence>
<evidence type="ECO:0000256" key="4">
    <source>
        <dbReference type="ARBA" id="ARBA00022475"/>
    </source>
</evidence>
<keyword evidence="7 8" id="KW-0472">Membrane</keyword>
<feature type="transmembrane region" description="Helical" evidence="8">
    <location>
        <begin position="6"/>
        <end position="24"/>
    </location>
</feature>
<feature type="transmembrane region" description="Helical" evidence="8">
    <location>
        <begin position="36"/>
        <end position="54"/>
    </location>
</feature>
<feature type="transmembrane region" description="Helical" evidence="8">
    <location>
        <begin position="60"/>
        <end position="83"/>
    </location>
</feature>